<dbReference type="Pfam" id="PF00149">
    <property type="entry name" value="Metallophos"/>
    <property type="match status" value="1"/>
</dbReference>
<dbReference type="PANTHER" id="PTHR10161:SF14">
    <property type="entry name" value="TARTRATE-RESISTANT ACID PHOSPHATASE TYPE 5"/>
    <property type="match status" value="1"/>
</dbReference>
<proteinExistence type="predicted"/>
<organism evidence="5 6">
    <name type="scientific">Asprobacillus argus</name>
    <dbReference type="NCBI Taxonomy" id="3076534"/>
    <lineage>
        <taxon>Bacteria</taxon>
        <taxon>Pseudomonadati</taxon>
        <taxon>Bacteroidota</taxon>
        <taxon>Flavobacteriia</taxon>
        <taxon>Flavobacteriales</taxon>
        <taxon>Flavobacteriaceae</taxon>
        <taxon>Asprobacillus</taxon>
    </lineage>
</organism>
<feature type="signal peptide" evidence="3">
    <location>
        <begin position="1"/>
        <end position="23"/>
    </location>
</feature>
<evidence type="ECO:0000256" key="1">
    <source>
        <dbReference type="ARBA" id="ARBA00022729"/>
    </source>
</evidence>
<evidence type="ECO:0000259" key="4">
    <source>
        <dbReference type="Pfam" id="PF00149"/>
    </source>
</evidence>
<evidence type="ECO:0000256" key="3">
    <source>
        <dbReference type="SAM" id="SignalP"/>
    </source>
</evidence>
<dbReference type="Gene3D" id="3.60.21.10">
    <property type="match status" value="1"/>
</dbReference>
<comment type="caution">
    <text evidence="5">The sequence shown here is derived from an EMBL/GenBank/DDBJ whole genome shotgun (WGS) entry which is preliminary data.</text>
</comment>
<accession>A0ABU3LB29</accession>
<feature type="domain" description="Calcineurin-like phosphoesterase" evidence="4">
    <location>
        <begin position="43"/>
        <end position="294"/>
    </location>
</feature>
<keyword evidence="1 3" id="KW-0732">Signal</keyword>
<dbReference type="SUPFAM" id="SSF56300">
    <property type="entry name" value="Metallo-dependent phosphatases"/>
    <property type="match status" value="1"/>
</dbReference>
<keyword evidence="2" id="KW-0378">Hydrolase</keyword>
<dbReference type="Proteomes" id="UP001257277">
    <property type="component" value="Unassembled WGS sequence"/>
</dbReference>
<dbReference type="EMBL" id="JAVTTO010000001">
    <property type="protein sequence ID" value="MDT7830936.1"/>
    <property type="molecule type" value="Genomic_DNA"/>
</dbReference>
<evidence type="ECO:0000313" key="5">
    <source>
        <dbReference type="EMBL" id="MDT7830936.1"/>
    </source>
</evidence>
<dbReference type="InterPro" id="IPR004843">
    <property type="entry name" value="Calcineurin-like_PHP"/>
</dbReference>
<keyword evidence="6" id="KW-1185">Reference proteome</keyword>
<evidence type="ECO:0000313" key="6">
    <source>
        <dbReference type="Proteomes" id="UP001257277"/>
    </source>
</evidence>
<feature type="chain" id="PRO_5046274853" evidence="3">
    <location>
        <begin position="24"/>
        <end position="1223"/>
    </location>
</feature>
<dbReference type="PROSITE" id="PS51257">
    <property type="entry name" value="PROKAR_LIPOPROTEIN"/>
    <property type="match status" value="1"/>
</dbReference>
<sequence>MRYLQKVLFATCLLLLSACATYKAQFAQKASIPKSPAKEISHTFYLIGDAGNAEMNESTKALDVLSKEIQEANENATLLFLGDNVYPLGIPPKSSKNYALAKYRMEAQTNIAKNFKGNAYVIPGNHDWYHGLDGLKRQEKLVEKALGKNTFLPENGCPLDRVKVSKDIDMIVIDTQWYLTNWNNHPKINDNCEIKTRAKFFDELEGLIKKARGKTTIIAMHHPMFTQGSHAGKYSFKSHMTPAPILGTLKNVLRKTTGVSNADQQNKRYNELKRRIVTLSQENDKTIFVSGHEHSLQYMVQDNIPQIVSGSGSKTSATKLSNGGLFAYGEQGFAKLIVYKDGSSKVQFFTLDDANPVFESYVLKANKAQTLIQYPVDFPATVTAPIYTKEETTKGNTYKFFWGDRYREYYSKNVHAPTVRLDTLFGGLKPVRMGGGHQSKSLRLEDAQGREYVMRALRKNALQYLQAVAFKDQYIEGQFNDTYTQKLLLDVFTGSHPYAPFTIGTLADAVGVFHTNPVLYYVPKQERLGVFNNTFGDELYMIEERAASGHGDKESFGFSNKLISTDDLLKKIHSDEEHKVHEGAYLRARLFDMLIGDWDRHEDQWRWAVFKEGKQTIYKPVPRDRDQAFSIMADGFLLSFATKVITNLSLMQSYDEDLKNVAGFNLEPYPLDMALINESTKVDWDAQVAHIVMNLTDDVIEKAFAYFPPEVNDETINEIKRKLKGRRKNLQKISDTYFKHVNKFQVVKGTDKDDWFDIERMPNGKTKVIGYRIKKDKKADIFHQKTYSREHTKEIWIYGLDDDDMFVVQGQGDTMIKVRIIGGQNKDIYNIKNGKKVVIYDYRSKKSEFLTTKGRKRLTDDYETNIYDHKKLKNNAVQYLPAIGSNPDDGLKIGMANTYIAHGFERNPFTYKHTIDGAYYLATNGFELNYNGEFANVVGRANLGINASFTSPNFATNFFGYGNESVNLEPDNDAIERDYNRVKMRQLRFGTSLLWKGDLGSLVKLSANYQAIEVENTTGRFVNISPELPARVFTNQNFINGELSYHFKNTDNAAFATMGMETHLIFGYTSNVDASTGYSYFKPSLSFDYKLSSSGHIVFATKFAGQINFGDDFEFYQAARLGARHGLRAYRFDRFLGKSSFYQSSDIRVNLKKVKTGLLPLSIGIFGGFDYGKVWIDNLPTGDWNTSVGGGVFFDAANMMSARISAFSGDDGLRIAFGVGFGF</sequence>
<dbReference type="PANTHER" id="PTHR10161">
    <property type="entry name" value="TARTRATE-RESISTANT ACID PHOSPHATASE TYPE 5"/>
    <property type="match status" value="1"/>
</dbReference>
<protein>
    <submittedName>
        <fullName evidence="5">Metallophosphoesterase</fullName>
    </submittedName>
</protein>
<evidence type="ECO:0000256" key="2">
    <source>
        <dbReference type="ARBA" id="ARBA00022801"/>
    </source>
</evidence>
<dbReference type="RefSeq" id="WP_349240192.1">
    <property type="nucleotide sequence ID" value="NZ_JAVTTO010000001.1"/>
</dbReference>
<dbReference type="InterPro" id="IPR029052">
    <property type="entry name" value="Metallo-depent_PP-like"/>
</dbReference>
<dbReference type="InterPro" id="IPR051558">
    <property type="entry name" value="Metallophosphoesterase_PAP"/>
</dbReference>
<reference evidence="5 6" key="1">
    <citation type="submission" date="2023-09" db="EMBL/GenBank/DDBJ databases">
        <title>Novel taxa isolated from Blanes Bay.</title>
        <authorList>
            <person name="Rey-Velasco X."/>
            <person name="Lucena T."/>
        </authorList>
    </citation>
    <scope>NUCLEOTIDE SEQUENCE [LARGE SCALE GENOMIC DNA]</scope>
    <source>
        <strain evidence="5 6">S356</strain>
    </source>
</reference>
<gene>
    <name evidence="5" type="ORF">RQM59_01010</name>
</gene>
<name>A0ABU3LB29_9FLAO</name>